<accession>A0A9W4T9D1</accession>
<keyword evidence="2" id="KW-1133">Transmembrane helix</keyword>
<gene>
    <name evidence="3" type="ORF">FWILDA_LOCUS16963</name>
</gene>
<evidence type="ECO:0000256" key="1">
    <source>
        <dbReference type="SAM" id="Coils"/>
    </source>
</evidence>
<evidence type="ECO:0000313" key="3">
    <source>
        <dbReference type="EMBL" id="CAI2195213.1"/>
    </source>
</evidence>
<keyword evidence="4" id="KW-1185">Reference proteome</keyword>
<comment type="caution">
    <text evidence="3">The sequence shown here is derived from an EMBL/GenBank/DDBJ whole genome shotgun (WGS) entry which is preliminary data.</text>
</comment>
<keyword evidence="1" id="KW-0175">Coiled coil</keyword>
<keyword evidence="2" id="KW-0812">Transmembrane</keyword>
<proteinExistence type="predicted"/>
<feature type="transmembrane region" description="Helical" evidence="2">
    <location>
        <begin position="6"/>
        <end position="22"/>
    </location>
</feature>
<name>A0A9W4T9D1_9GLOM</name>
<feature type="coiled-coil region" evidence="1">
    <location>
        <begin position="76"/>
        <end position="110"/>
    </location>
</feature>
<sequence length="131" mass="15174">MENKDLIIIALILALIYLYYQNRKLNVLTNFTGTNANLAEINEVKKVNQIFANFCKQEIGGKDINELRTKLNGRTLTEILEENEDYETTIDGLKRKKGELEAEITLLTNSRKNQIKEKETIITRLKEEKKS</sequence>
<evidence type="ECO:0000256" key="2">
    <source>
        <dbReference type="SAM" id="Phobius"/>
    </source>
</evidence>
<keyword evidence="2" id="KW-0472">Membrane</keyword>
<reference evidence="3" key="1">
    <citation type="submission" date="2022-08" db="EMBL/GenBank/DDBJ databases">
        <authorList>
            <person name="Kallberg Y."/>
            <person name="Tangrot J."/>
            <person name="Rosling A."/>
        </authorList>
    </citation>
    <scope>NUCLEOTIDE SEQUENCE</scope>
    <source>
        <strain evidence="3">Wild A</strain>
    </source>
</reference>
<dbReference type="AlphaFoldDB" id="A0A9W4T9D1"/>
<evidence type="ECO:0000313" key="4">
    <source>
        <dbReference type="Proteomes" id="UP001153678"/>
    </source>
</evidence>
<dbReference type="EMBL" id="CAMKVN010012122">
    <property type="protein sequence ID" value="CAI2195213.1"/>
    <property type="molecule type" value="Genomic_DNA"/>
</dbReference>
<dbReference type="Proteomes" id="UP001153678">
    <property type="component" value="Unassembled WGS sequence"/>
</dbReference>
<organism evidence="3 4">
    <name type="scientific">Funneliformis geosporum</name>
    <dbReference type="NCBI Taxonomy" id="1117311"/>
    <lineage>
        <taxon>Eukaryota</taxon>
        <taxon>Fungi</taxon>
        <taxon>Fungi incertae sedis</taxon>
        <taxon>Mucoromycota</taxon>
        <taxon>Glomeromycotina</taxon>
        <taxon>Glomeromycetes</taxon>
        <taxon>Glomerales</taxon>
        <taxon>Glomeraceae</taxon>
        <taxon>Funneliformis</taxon>
    </lineage>
</organism>
<protein>
    <submittedName>
        <fullName evidence="3">6886_t:CDS:1</fullName>
    </submittedName>
</protein>